<dbReference type="AlphaFoldDB" id="A0A2W4WMK9"/>
<protein>
    <submittedName>
        <fullName evidence="4">Glycosyl transferase family 2</fullName>
    </submittedName>
</protein>
<dbReference type="Proteomes" id="UP000249794">
    <property type="component" value="Unassembled WGS sequence"/>
</dbReference>
<dbReference type="GO" id="GO:0016491">
    <property type="term" value="F:oxidoreductase activity"/>
    <property type="evidence" value="ECO:0007669"/>
    <property type="project" value="TreeGrafter"/>
</dbReference>
<sequence>MPSEMLSEMPLEMPSEIPQSKPSQSETPPTATHTNRASSPAVAASQAQVDQLIEHINEQIELLALDDPDPALLRQMIRSLVDSRRAIRLRLIELLSQIGEPATPFLMEGLANHPESVVRKACCNALTNIGDPASVSGLVKALLADADIGVKSAAAGALAKVGAPAFEPLRQVLASETASESCKGHAAWAIASMSDEVSEQLYRHISDPEATVRTAMIGAIAQLVQKQLPLAAAAQAGANSPAPEIQKSLSILTEALSDSSAEVRIEAIANLARLDYQKAYQPLITCLRDSDSGVRKAAAIALAKLGNPEAIEALIPLQNDDIDPDVNRAAALAIEQLESKKTSMSNNPLIKR</sequence>
<evidence type="ECO:0000313" key="4">
    <source>
        <dbReference type="EMBL" id="PZO44427.1"/>
    </source>
</evidence>
<evidence type="ECO:0000256" key="1">
    <source>
        <dbReference type="ARBA" id="ARBA00022549"/>
    </source>
</evidence>
<feature type="region of interest" description="Disordered" evidence="3">
    <location>
        <begin position="1"/>
        <end position="43"/>
    </location>
</feature>
<dbReference type="Pfam" id="PF13646">
    <property type="entry name" value="HEAT_2"/>
    <property type="match status" value="2"/>
</dbReference>
<evidence type="ECO:0000256" key="2">
    <source>
        <dbReference type="ARBA" id="ARBA00022738"/>
    </source>
</evidence>
<dbReference type="InterPro" id="IPR016024">
    <property type="entry name" value="ARM-type_fold"/>
</dbReference>
<keyword evidence="4" id="KW-0808">Transferase</keyword>
<organism evidence="4 5">
    <name type="scientific">Phormidesmis priestleyi</name>
    <dbReference type="NCBI Taxonomy" id="268141"/>
    <lineage>
        <taxon>Bacteria</taxon>
        <taxon>Bacillati</taxon>
        <taxon>Cyanobacteriota</taxon>
        <taxon>Cyanophyceae</taxon>
        <taxon>Leptolyngbyales</taxon>
        <taxon>Leptolyngbyaceae</taxon>
        <taxon>Phormidesmis</taxon>
    </lineage>
</organism>
<dbReference type="SMART" id="SM00567">
    <property type="entry name" value="EZ_HEAT"/>
    <property type="match status" value="5"/>
</dbReference>
<reference evidence="5" key="1">
    <citation type="submission" date="2018-04" db="EMBL/GenBank/DDBJ databases">
        <authorList>
            <person name="Cornet L."/>
        </authorList>
    </citation>
    <scope>NUCLEOTIDE SEQUENCE [LARGE SCALE GENOMIC DNA]</scope>
</reference>
<accession>A0A2W4WMK9</accession>
<dbReference type="InterPro" id="IPR011989">
    <property type="entry name" value="ARM-like"/>
</dbReference>
<evidence type="ECO:0000256" key="3">
    <source>
        <dbReference type="SAM" id="MobiDB-lite"/>
    </source>
</evidence>
<evidence type="ECO:0000313" key="5">
    <source>
        <dbReference type="Proteomes" id="UP000249794"/>
    </source>
</evidence>
<keyword evidence="1" id="KW-0042">Antenna complex</keyword>
<dbReference type="PANTHER" id="PTHR12697:SF5">
    <property type="entry name" value="DEOXYHYPUSINE HYDROXYLASE"/>
    <property type="match status" value="1"/>
</dbReference>
<dbReference type="GO" id="GO:0030089">
    <property type="term" value="C:phycobilisome"/>
    <property type="evidence" value="ECO:0007669"/>
    <property type="project" value="UniProtKB-KW"/>
</dbReference>
<comment type="caution">
    <text evidence="4">The sequence shown here is derived from an EMBL/GenBank/DDBJ whole genome shotgun (WGS) entry which is preliminary data.</text>
</comment>
<dbReference type="GO" id="GO:0016740">
    <property type="term" value="F:transferase activity"/>
    <property type="evidence" value="ECO:0007669"/>
    <property type="project" value="UniProtKB-KW"/>
</dbReference>
<keyword evidence="2" id="KW-0605">Phycobilisome</keyword>
<dbReference type="PANTHER" id="PTHR12697">
    <property type="entry name" value="PBS LYASE HEAT-LIKE PROTEIN"/>
    <property type="match status" value="1"/>
</dbReference>
<feature type="compositionally biased region" description="Polar residues" evidence="3">
    <location>
        <begin position="17"/>
        <end position="36"/>
    </location>
</feature>
<dbReference type="InterPro" id="IPR004155">
    <property type="entry name" value="PBS_lyase_HEAT"/>
</dbReference>
<dbReference type="SUPFAM" id="SSF48371">
    <property type="entry name" value="ARM repeat"/>
    <property type="match status" value="1"/>
</dbReference>
<gene>
    <name evidence="4" type="ORF">DCF15_22040</name>
</gene>
<dbReference type="Gene3D" id="1.25.10.10">
    <property type="entry name" value="Leucine-rich Repeat Variant"/>
    <property type="match status" value="2"/>
</dbReference>
<name>A0A2W4WMK9_9CYAN</name>
<reference evidence="4 5" key="2">
    <citation type="submission" date="2018-06" db="EMBL/GenBank/DDBJ databases">
        <title>Metagenomic assembly of (sub)arctic Cyanobacteria and their associated microbiome from non-axenic cultures.</title>
        <authorList>
            <person name="Baurain D."/>
        </authorList>
    </citation>
    <scope>NUCLEOTIDE SEQUENCE [LARGE SCALE GENOMIC DNA]</scope>
    <source>
        <strain evidence="4">ULC027bin1</strain>
    </source>
</reference>
<proteinExistence type="predicted"/>
<dbReference type="EMBL" id="QBMP01000380">
    <property type="protein sequence ID" value="PZO44427.1"/>
    <property type="molecule type" value="Genomic_DNA"/>
</dbReference>